<dbReference type="InterPro" id="IPR011333">
    <property type="entry name" value="SKP1/BTB/POZ_sf"/>
</dbReference>
<protein>
    <recommendedName>
        <fullName evidence="1">BTB domain-containing protein</fullName>
    </recommendedName>
</protein>
<organism evidence="2 3">
    <name type="scientific">Akanthomyces muscarius</name>
    <name type="common">Entomopathogenic fungus</name>
    <name type="synonym">Lecanicillium muscarium</name>
    <dbReference type="NCBI Taxonomy" id="2231603"/>
    <lineage>
        <taxon>Eukaryota</taxon>
        <taxon>Fungi</taxon>
        <taxon>Dikarya</taxon>
        <taxon>Ascomycota</taxon>
        <taxon>Pezizomycotina</taxon>
        <taxon>Sordariomycetes</taxon>
        <taxon>Hypocreomycetidae</taxon>
        <taxon>Hypocreales</taxon>
        <taxon>Cordycipitaceae</taxon>
        <taxon>Akanthomyces</taxon>
    </lineage>
</organism>
<evidence type="ECO:0000259" key="1">
    <source>
        <dbReference type="PROSITE" id="PS50097"/>
    </source>
</evidence>
<feature type="domain" description="BTB" evidence="1">
    <location>
        <begin position="36"/>
        <end position="102"/>
    </location>
</feature>
<evidence type="ECO:0000313" key="2">
    <source>
        <dbReference type="EMBL" id="KAJ4155780.1"/>
    </source>
</evidence>
<reference evidence="2" key="1">
    <citation type="journal article" date="2023" name="Access Microbiol">
        <title>De-novo genome assembly for Akanthomyces muscarius, a biocontrol agent of insect agricultural pests.</title>
        <authorList>
            <person name="Erdos Z."/>
            <person name="Studholme D.J."/>
            <person name="Raymond B."/>
            <person name="Sharma M."/>
        </authorList>
    </citation>
    <scope>NUCLEOTIDE SEQUENCE</scope>
    <source>
        <strain evidence="2">Ve6</strain>
    </source>
</reference>
<dbReference type="Pfam" id="PF00651">
    <property type="entry name" value="BTB"/>
    <property type="match status" value="1"/>
</dbReference>
<accession>A0A9W8UPE5</accession>
<dbReference type="GeneID" id="80888168"/>
<dbReference type="Gene3D" id="3.30.710.10">
    <property type="entry name" value="Potassium Channel Kv1.1, Chain A"/>
    <property type="match status" value="1"/>
</dbReference>
<dbReference type="InterPro" id="IPR000210">
    <property type="entry name" value="BTB/POZ_dom"/>
</dbReference>
<dbReference type="SUPFAM" id="SSF54695">
    <property type="entry name" value="POZ domain"/>
    <property type="match status" value="1"/>
</dbReference>
<keyword evidence="3" id="KW-1185">Reference proteome</keyword>
<dbReference type="SMART" id="SM00225">
    <property type="entry name" value="BTB"/>
    <property type="match status" value="1"/>
</dbReference>
<dbReference type="AlphaFoldDB" id="A0A9W8UPE5"/>
<dbReference type="Proteomes" id="UP001144673">
    <property type="component" value="Chromosome 6"/>
</dbReference>
<comment type="caution">
    <text evidence="2">The sequence shown here is derived from an EMBL/GenBank/DDBJ whole genome shotgun (WGS) entry which is preliminary data.</text>
</comment>
<sequence>MPPPKKKTKTSHQNDKAPSVLLSDFRTAWPLQTGEETILVKVKDEEFNVHKAVLIQHSHYFKASTKPCYDESGGEIAFDNIDPKYFALFLGVAYSYSSIVPHGTPIPAANPEAQSQRTPMRDYVEVYKLCDRFVCPIIAPYILQCILALIGDRHRALYRSALDKVQQLWCTDDFADAFEALEQNHGEQKKLGELMIEYFCEGVNFRSWEVSEAEMESRPAFVLRVSQYFASKLALLLEQRTKLKRKELKIPTVED</sequence>
<dbReference type="PROSITE" id="PS50097">
    <property type="entry name" value="BTB"/>
    <property type="match status" value="1"/>
</dbReference>
<dbReference type="EMBL" id="JAJHUN010000007">
    <property type="protein sequence ID" value="KAJ4155780.1"/>
    <property type="molecule type" value="Genomic_DNA"/>
</dbReference>
<dbReference type="KEGG" id="amus:LMH87_001009"/>
<dbReference type="CDD" id="cd18186">
    <property type="entry name" value="BTB_POZ_ZBTB_KLHL-like"/>
    <property type="match status" value="1"/>
</dbReference>
<dbReference type="RefSeq" id="XP_056055904.1">
    <property type="nucleotide sequence ID" value="XM_056199014.1"/>
</dbReference>
<evidence type="ECO:0000313" key="3">
    <source>
        <dbReference type="Proteomes" id="UP001144673"/>
    </source>
</evidence>
<proteinExistence type="predicted"/>
<name>A0A9W8UPE5_AKAMU</name>
<gene>
    <name evidence="2" type="ORF">LMH87_001009</name>
</gene>